<dbReference type="Proteomes" id="UP000215914">
    <property type="component" value="Chromosome 9"/>
</dbReference>
<dbReference type="InterPro" id="IPR023213">
    <property type="entry name" value="CAT-like_dom_sf"/>
</dbReference>
<proteinExistence type="inferred from homology"/>
<accession>A0A251TTL8</accession>
<dbReference type="InterPro" id="IPR050317">
    <property type="entry name" value="Plant_Fungal_Acyltransferase"/>
</dbReference>
<organism evidence="3 4">
    <name type="scientific">Helianthus annuus</name>
    <name type="common">Common sunflower</name>
    <dbReference type="NCBI Taxonomy" id="4232"/>
    <lineage>
        <taxon>Eukaryota</taxon>
        <taxon>Viridiplantae</taxon>
        <taxon>Streptophyta</taxon>
        <taxon>Embryophyta</taxon>
        <taxon>Tracheophyta</taxon>
        <taxon>Spermatophyta</taxon>
        <taxon>Magnoliopsida</taxon>
        <taxon>eudicotyledons</taxon>
        <taxon>Gunneridae</taxon>
        <taxon>Pentapetalae</taxon>
        <taxon>asterids</taxon>
        <taxon>campanulids</taxon>
        <taxon>Asterales</taxon>
        <taxon>Asteraceae</taxon>
        <taxon>Asteroideae</taxon>
        <taxon>Heliantheae alliance</taxon>
        <taxon>Heliantheae</taxon>
        <taxon>Helianthus</taxon>
    </lineage>
</organism>
<name>A0A251TTL8_HELAN</name>
<evidence type="ECO:0000313" key="3">
    <source>
        <dbReference type="EMBL" id="OTG14073.1"/>
    </source>
</evidence>
<evidence type="ECO:0000256" key="2">
    <source>
        <dbReference type="SAM" id="MobiDB-lite"/>
    </source>
</evidence>
<feature type="region of interest" description="Disordered" evidence="2">
    <location>
        <begin position="1"/>
        <end position="31"/>
    </location>
</feature>
<dbReference type="AlphaFoldDB" id="A0A251TTL8"/>
<reference evidence="4" key="1">
    <citation type="journal article" date="2017" name="Nature">
        <title>The sunflower genome provides insights into oil metabolism, flowering and Asterid evolution.</title>
        <authorList>
            <person name="Badouin H."/>
            <person name="Gouzy J."/>
            <person name="Grassa C.J."/>
            <person name="Murat F."/>
            <person name="Staton S.E."/>
            <person name="Cottret L."/>
            <person name="Lelandais-Briere C."/>
            <person name="Owens G.L."/>
            <person name="Carrere S."/>
            <person name="Mayjonade B."/>
            <person name="Legrand L."/>
            <person name="Gill N."/>
            <person name="Kane N.C."/>
            <person name="Bowers J.E."/>
            <person name="Hubner S."/>
            <person name="Bellec A."/>
            <person name="Berard A."/>
            <person name="Berges H."/>
            <person name="Blanchet N."/>
            <person name="Boniface M.C."/>
            <person name="Brunel D."/>
            <person name="Catrice O."/>
            <person name="Chaidir N."/>
            <person name="Claudel C."/>
            <person name="Donnadieu C."/>
            <person name="Faraut T."/>
            <person name="Fievet G."/>
            <person name="Helmstetter N."/>
            <person name="King M."/>
            <person name="Knapp S.J."/>
            <person name="Lai Z."/>
            <person name="Le Paslier M.C."/>
            <person name="Lippi Y."/>
            <person name="Lorenzon L."/>
            <person name="Mandel J.R."/>
            <person name="Marage G."/>
            <person name="Marchand G."/>
            <person name="Marquand E."/>
            <person name="Bret-Mestries E."/>
            <person name="Morien E."/>
            <person name="Nambeesan S."/>
            <person name="Nguyen T."/>
            <person name="Pegot-Espagnet P."/>
            <person name="Pouilly N."/>
            <person name="Raftis F."/>
            <person name="Sallet E."/>
            <person name="Schiex T."/>
            <person name="Thomas J."/>
            <person name="Vandecasteele C."/>
            <person name="Vares D."/>
            <person name="Vear F."/>
            <person name="Vautrin S."/>
            <person name="Crespi M."/>
            <person name="Mangin B."/>
            <person name="Burke J.M."/>
            <person name="Salse J."/>
            <person name="Munos S."/>
            <person name="Vincourt P."/>
            <person name="Rieseberg L.H."/>
            <person name="Langlade N.B."/>
        </authorList>
    </citation>
    <scope>NUCLEOTIDE SEQUENCE [LARGE SCALE GENOMIC DNA]</scope>
    <source>
        <strain evidence="4">cv. SF193</strain>
    </source>
</reference>
<evidence type="ECO:0000256" key="1">
    <source>
        <dbReference type="ARBA" id="ARBA00009861"/>
    </source>
</evidence>
<dbReference type="PANTHER" id="PTHR31642">
    <property type="entry name" value="TRICHOTHECENE 3-O-ACETYLTRANSFERASE"/>
    <property type="match status" value="1"/>
</dbReference>
<dbReference type="Gene3D" id="3.30.559.10">
    <property type="entry name" value="Chloramphenicol acetyltransferase-like domain"/>
    <property type="match status" value="2"/>
</dbReference>
<gene>
    <name evidence="3" type="ORF">HannXRQ_Chr09g0245321</name>
</gene>
<dbReference type="Pfam" id="PF02458">
    <property type="entry name" value="Transferase"/>
    <property type="match status" value="1"/>
</dbReference>
<dbReference type="EMBL" id="CM007898">
    <property type="protein sequence ID" value="OTG14073.1"/>
    <property type="molecule type" value="Genomic_DNA"/>
</dbReference>
<dbReference type="InParanoid" id="A0A251TTL8"/>
<dbReference type="STRING" id="4232.A0A251TTL8"/>
<sequence length="515" mass="57494">MSHRRCVHQTSSVEPHHICRHPQPPTPPQPRSIFSSYGHISRNTYSRNAIGSYSLLQSTLNSKHYSSQVTVKGREVISAAATAAYEHWLTMSNLDLLLPPIEAGVFFCYKKKKNANMSPETVVDTIKKSLAGVLSTYYPLAGEIVQNSQGEPEVVCNNSGVEFVHAHADVELKDLDFYHPDHSVSGKLVPQINRGLLSVQVTELKCGSMIISCAFNHQLSDAYSMSMFLVAWAKHARLEKMSNLPSFRPSILNPRHPPHYETSLDNLYVPMITSLPPPSSFEEPLGSRMYHIRAESIERIQSEASTKETKRSKFLSFTAYVWKLLADGGNDVGSSISRMGIVVNGRRFLTEVNEKSSSSFENHYGNVLSVPYGVAANSDLKAMALHEVANRVHGFVSETTNEEHFRGLIDWIELHRPAQAVPRIYFGHEKSEGRDVVITSGSSLPINDMDFGWGKPEFGSYHVPWSSRTGYIITMPSATGNEDWVVCMHLNDKEFDVIERMAPNVFIPLSISSLV</sequence>
<dbReference type="OMA" id="VEPHHIC"/>
<keyword evidence="3" id="KW-0808">Transferase</keyword>
<dbReference type="GO" id="GO:0016747">
    <property type="term" value="F:acyltransferase activity, transferring groups other than amino-acyl groups"/>
    <property type="evidence" value="ECO:0000318"/>
    <property type="project" value="GO_Central"/>
</dbReference>
<protein>
    <submittedName>
        <fullName evidence="3">Putative transferase, Chloramphenicol acetyltransferase-like domain protein</fullName>
    </submittedName>
</protein>
<keyword evidence="4" id="KW-1185">Reference proteome</keyword>
<comment type="similarity">
    <text evidence="1">Belongs to the plant acyltransferase family.</text>
</comment>
<evidence type="ECO:0000313" key="4">
    <source>
        <dbReference type="Proteomes" id="UP000215914"/>
    </source>
</evidence>
<dbReference type="PANTHER" id="PTHR31642:SF228">
    <property type="entry name" value="ALCOHOL O-ACETYLTRANSFERASE"/>
    <property type="match status" value="1"/>
</dbReference>